<evidence type="ECO:0000313" key="3">
    <source>
        <dbReference type="Proteomes" id="UP000827755"/>
    </source>
</evidence>
<organism evidence="2 3">
    <name type="scientific">Morganella phage vB_MmoP_Lilpapawes</name>
    <dbReference type="NCBI Taxonomy" id="2894803"/>
    <lineage>
        <taxon>Viruses</taxon>
        <taxon>Duplodnaviria</taxon>
        <taxon>Heunggongvirae</taxon>
        <taxon>Uroviricota</taxon>
        <taxon>Caudoviricetes</taxon>
        <taxon>Autographivirales</taxon>
        <taxon>Autotranscriptaviridae</taxon>
        <taxon>Studiervirinae</taxon>
        <taxon>Minipunavirus</taxon>
        <taxon>Minipunavirus lilpapawes</taxon>
    </lineage>
</organism>
<protein>
    <submittedName>
        <fullName evidence="2">Uncharacterized protein</fullName>
    </submittedName>
</protein>
<gene>
    <name evidence="2" type="ORF">LILPAPAWES_26</name>
</gene>
<keyword evidence="1" id="KW-0472">Membrane</keyword>
<feature type="transmembrane region" description="Helical" evidence="1">
    <location>
        <begin position="39"/>
        <end position="59"/>
    </location>
</feature>
<dbReference type="InterPro" id="IPR035148">
    <property type="entry name" value="DUF5480"/>
</dbReference>
<evidence type="ECO:0000256" key="1">
    <source>
        <dbReference type="SAM" id="Phobius"/>
    </source>
</evidence>
<accession>A0AAE8YQM4</accession>
<dbReference type="Pfam" id="PF17576">
    <property type="entry name" value="DUF5480"/>
    <property type="match status" value="1"/>
</dbReference>
<sequence>MRRVALSLLLIYVVVELYASYLIPSLLLSETNKEICLTWFLYDCLSVALLVIPVWLVIWNTTKKPEDSKNPTTSQTLMENNRTMVRHGMMRMVNFNISRGAQEMSSIYEINVPYSGYVRGVKVVTVEAESQEDALERVKNGNYDEVSCCIVTRDDSESDYSDAYI</sequence>
<reference evidence="2" key="1">
    <citation type="submission" date="2021-10" db="EMBL/GenBank/DDBJ databases">
        <authorList>
            <person name="Larson W."/>
            <person name="Thurgood T.L."/>
            <person name="Rodriguez A."/>
            <person name="Sharma R."/>
            <person name="Kruger J."/>
            <person name="Davis K."/>
            <person name="Findley J."/>
            <person name="Grose J.H."/>
        </authorList>
    </citation>
    <scope>NUCLEOTIDE SEQUENCE</scope>
</reference>
<dbReference type="EMBL" id="OK499982">
    <property type="protein sequence ID" value="UGO47556.1"/>
    <property type="molecule type" value="Genomic_DNA"/>
</dbReference>
<keyword evidence="3" id="KW-1185">Reference proteome</keyword>
<name>A0AAE8YQM4_9CAUD</name>
<dbReference type="Proteomes" id="UP000827755">
    <property type="component" value="Segment"/>
</dbReference>
<evidence type="ECO:0000313" key="2">
    <source>
        <dbReference type="EMBL" id="UGO47556.1"/>
    </source>
</evidence>
<keyword evidence="1" id="KW-1133">Transmembrane helix</keyword>
<proteinExistence type="predicted"/>
<keyword evidence="1" id="KW-0812">Transmembrane</keyword>